<reference evidence="3" key="2">
    <citation type="submission" date="2020-02" db="EMBL/GenBank/DDBJ databases">
        <authorList>
            <person name="Gilchrist C.L.M."/>
            <person name="Chooi Y.-H."/>
        </authorList>
    </citation>
    <scope>NUCLEOTIDE SEQUENCE</scope>
    <source>
        <strain evidence="3">MST-FP2251</strain>
    </source>
</reference>
<dbReference type="Pfam" id="PF03476">
    <property type="entry name" value="MOSC_N"/>
    <property type="match status" value="1"/>
</dbReference>
<dbReference type="GO" id="GO:0003824">
    <property type="term" value="F:catalytic activity"/>
    <property type="evidence" value="ECO:0007669"/>
    <property type="project" value="InterPro"/>
</dbReference>
<keyword evidence="1" id="KW-1133">Transmembrane helix</keyword>
<keyword evidence="1" id="KW-0812">Transmembrane</keyword>
<dbReference type="Proteomes" id="UP001194746">
    <property type="component" value="Unassembled WGS sequence"/>
</dbReference>
<dbReference type="EMBL" id="VCAU01000002">
    <property type="protein sequence ID" value="KAF9895056.1"/>
    <property type="molecule type" value="Genomic_DNA"/>
</dbReference>
<gene>
    <name evidence="3" type="ORF">FE257_004684</name>
</gene>
<sequence length="473" mass="53011">MLDSTSSSSLFLPFNIHHAVTRLTIPAALYWLGLLLLPILLLLRQQCLSGSAHPRGCRKLGLSPENSNLHDEYDPKYSQGVSEKSTAEDGRPAWRIKALFAYPIKSCAGVELDIADVIPTGFTYDRQFCFAEYVVPKPNPSVASPDQQQQPHWVARTMRDGELSKLALVRPEIWLPDPSAPDYSPDLDEVKSNGVMIISYPRFTRGPLHSSLLSLATTLGLLPKHLSFQVPLYPPREDAYPCTPVKIWKDSPFAYDYGHHLPATLREFLVSDPSPKSTPRGPLTLFRVNPSHLREIFRCAPRKEDIGFQTVTGFADAYPLHLLNLASIHDLARRCTHAIPRLTVRRFRANIIVQGPPAFAEDHWKRIRVGPAGYSATRHDAGAEIYTVCRTMRCRLPNVDPDTGVRHRSEPDRAMKSYRRIDPGDFTNAALGMQLVPVPREFALRVGDSLEVLETGEHFYIKMLAPGEKVEGV</sequence>
<dbReference type="SUPFAM" id="SSF50800">
    <property type="entry name" value="PK beta-barrel domain-like"/>
    <property type="match status" value="1"/>
</dbReference>
<protein>
    <recommendedName>
        <fullName evidence="2">MOSC domain-containing protein</fullName>
    </recommendedName>
</protein>
<accession>A0AAD4CYY3</accession>
<dbReference type="Pfam" id="PF03473">
    <property type="entry name" value="MOSC"/>
    <property type="match status" value="1"/>
</dbReference>
<keyword evidence="4" id="KW-1185">Reference proteome</keyword>
<evidence type="ECO:0000313" key="3">
    <source>
        <dbReference type="EMBL" id="KAF9895056.1"/>
    </source>
</evidence>
<evidence type="ECO:0000259" key="2">
    <source>
        <dbReference type="PROSITE" id="PS51340"/>
    </source>
</evidence>
<organism evidence="3 4">
    <name type="scientific">Aspergillus nanangensis</name>
    <dbReference type="NCBI Taxonomy" id="2582783"/>
    <lineage>
        <taxon>Eukaryota</taxon>
        <taxon>Fungi</taxon>
        <taxon>Dikarya</taxon>
        <taxon>Ascomycota</taxon>
        <taxon>Pezizomycotina</taxon>
        <taxon>Eurotiomycetes</taxon>
        <taxon>Eurotiomycetidae</taxon>
        <taxon>Eurotiales</taxon>
        <taxon>Aspergillaceae</taxon>
        <taxon>Aspergillus</taxon>
        <taxon>Aspergillus subgen. Circumdati</taxon>
    </lineage>
</organism>
<keyword evidence="1" id="KW-0472">Membrane</keyword>
<evidence type="ECO:0000313" key="4">
    <source>
        <dbReference type="Proteomes" id="UP001194746"/>
    </source>
</evidence>
<feature type="transmembrane region" description="Helical" evidence="1">
    <location>
        <begin position="20"/>
        <end position="43"/>
    </location>
</feature>
<dbReference type="InterPro" id="IPR005303">
    <property type="entry name" value="MOCOS_middle"/>
</dbReference>
<dbReference type="GO" id="GO:0030151">
    <property type="term" value="F:molybdenum ion binding"/>
    <property type="evidence" value="ECO:0007669"/>
    <property type="project" value="InterPro"/>
</dbReference>
<dbReference type="GO" id="GO:0030170">
    <property type="term" value="F:pyridoxal phosphate binding"/>
    <property type="evidence" value="ECO:0007669"/>
    <property type="project" value="InterPro"/>
</dbReference>
<dbReference type="InterPro" id="IPR005302">
    <property type="entry name" value="MoCF_Sase_C"/>
</dbReference>
<name>A0AAD4CYY3_ASPNN</name>
<proteinExistence type="predicted"/>
<dbReference type="PROSITE" id="PS51340">
    <property type="entry name" value="MOSC"/>
    <property type="match status" value="1"/>
</dbReference>
<dbReference type="PANTHER" id="PTHR14237:SF23">
    <property type="entry name" value="MOSC DOMAIN PROTEIN (AFU_ORTHOLOGUE AFUA_7G05900)"/>
    <property type="match status" value="1"/>
</dbReference>
<feature type="domain" description="MOSC" evidence="2">
    <location>
        <begin position="294"/>
        <end position="453"/>
    </location>
</feature>
<dbReference type="InterPro" id="IPR011037">
    <property type="entry name" value="Pyrv_Knase-like_insert_dom_sf"/>
</dbReference>
<evidence type="ECO:0000256" key="1">
    <source>
        <dbReference type="SAM" id="Phobius"/>
    </source>
</evidence>
<dbReference type="PANTHER" id="PTHR14237">
    <property type="entry name" value="MOLYBDOPTERIN COFACTOR SULFURASE MOSC"/>
    <property type="match status" value="1"/>
</dbReference>
<dbReference type="AlphaFoldDB" id="A0AAD4CYY3"/>
<comment type="caution">
    <text evidence="3">The sequence shown here is derived from an EMBL/GenBank/DDBJ whole genome shotgun (WGS) entry which is preliminary data.</text>
</comment>
<reference evidence="3" key="1">
    <citation type="journal article" date="2019" name="Beilstein J. Org. Chem.">
        <title>Nanangenines: drimane sesquiterpenoids as the dominant metabolite cohort of a novel Australian fungus, Aspergillus nanangensis.</title>
        <authorList>
            <person name="Lacey H.J."/>
            <person name="Gilchrist C.L.M."/>
            <person name="Crombie A."/>
            <person name="Kalaitzis J.A."/>
            <person name="Vuong D."/>
            <person name="Rutledge P.J."/>
            <person name="Turner P."/>
            <person name="Pitt J.I."/>
            <person name="Lacey E."/>
            <person name="Chooi Y.H."/>
            <person name="Piggott A.M."/>
        </authorList>
    </citation>
    <scope>NUCLEOTIDE SEQUENCE</scope>
    <source>
        <strain evidence="3">MST-FP2251</strain>
    </source>
</reference>